<protein>
    <submittedName>
        <fullName evidence="1">Uncharacterized protein</fullName>
    </submittedName>
</protein>
<dbReference type="EMBL" id="LAZR01033710">
    <property type="protein sequence ID" value="KKL47319.1"/>
    <property type="molecule type" value="Genomic_DNA"/>
</dbReference>
<evidence type="ECO:0000313" key="1">
    <source>
        <dbReference type="EMBL" id="KKL47319.1"/>
    </source>
</evidence>
<proteinExistence type="predicted"/>
<reference evidence="1" key="1">
    <citation type="journal article" date="2015" name="Nature">
        <title>Complex archaea that bridge the gap between prokaryotes and eukaryotes.</title>
        <authorList>
            <person name="Spang A."/>
            <person name="Saw J.H."/>
            <person name="Jorgensen S.L."/>
            <person name="Zaremba-Niedzwiedzka K."/>
            <person name="Martijn J."/>
            <person name="Lind A.E."/>
            <person name="van Eijk R."/>
            <person name="Schleper C."/>
            <person name="Guy L."/>
            <person name="Ettema T.J."/>
        </authorList>
    </citation>
    <scope>NUCLEOTIDE SEQUENCE</scope>
</reference>
<dbReference type="AlphaFoldDB" id="A0A0F9CE53"/>
<accession>A0A0F9CE53</accession>
<organism evidence="1">
    <name type="scientific">marine sediment metagenome</name>
    <dbReference type="NCBI Taxonomy" id="412755"/>
    <lineage>
        <taxon>unclassified sequences</taxon>
        <taxon>metagenomes</taxon>
        <taxon>ecological metagenomes</taxon>
    </lineage>
</organism>
<comment type="caution">
    <text evidence="1">The sequence shown here is derived from an EMBL/GenBank/DDBJ whole genome shotgun (WGS) entry which is preliminary data.</text>
</comment>
<gene>
    <name evidence="1" type="ORF">LCGC14_2336730</name>
</gene>
<sequence>MPIKKAYAGKEHFEICSEINLELLTDKELAAALEVPKEEDRQPDLQYLTSVFVSTGMNLNGAYFLPSELAKAESSIINKPLDIEHNEEQVVGHMYAKVFAFKDGTVFDPKVILQEDIGKDIDSVSFDVVVAAMLYKTRFPEIAQQVEEKQYKVSMECYYKDFDLIINGIIIPKEEGEKYGLEKQVNNVVRLKEGAKELGSYTVGRVLRDMWFYGCGLVEKPANPASIILKDTSG</sequence>
<name>A0A0F9CE53_9ZZZZ</name>